<gene>
    <name evidence="2" type="ordered locus">Hoch_0278</name>
</gene>
<dbReference type="HOGENOM" id="CLU_438548_0_0_7"/>
<keyword evidence="1" id="KW-0732">Signal</keyword>
<feature type="signal peptide" evidence="1">
    <location>
        <begin position="1"/>
        <end position="34"/>
    </location>
</feature>
<dbReference type="Proteomes" id="UP000001880">
    <property type="component" value="Chromosome"/>
</dbReference>
<organism evidence="2 3">
    <name type="scientific">Haliangium ochraceum (strain DSM 14365 / JCM 11303 / SMP-2)</name>
    <dbReference type="NCBI Taxonomy" id="502025"/>
    <lineage>
        <taxon>Bacteria</taxon>
        <taxon>Pseudomonadati</taxon>
        <taxon>Myxococcota</taxon>
        <taxon>Polyangia</taxon>
        <taxon>Haliangiales</taxon>
        <taxon>Kofleriaceae</taxon>
        <taxon>Haliangium</taxon>
    </lineage>
</organism>
<dbReference type="SUPFAM" id="SSF49464">
    <property type="entry name" value="Carboxypeptidase regulatory domain-like"/>
    <property type="match status" value="1"/>
</dbReference>
<evidence type="ECO:0000313" key="2">
    <source>
        <dbReference type="EMBL" id="ACY12919.1"/>
    </source>
</evidence>
<dbReference type="KEGG" id="hoh:Hoch_0278"/>
<reference evidence="2 3" key="1">
    <citation type="journal article" date="2010" name="Stand. Genomic Sci.">
        <title>Complete genome sequence of Haliangium ochraceum type strain (SMP-2).</title>
        <authorList>
            <consortium name="US DOE Joint Genome Institute (JGI-PGF)"/>
            <person name="Ivanova N."/>
            <person name="Daum C."/>
            <person name="Lang E."/>
            <person name="Abt B."/>
            <person name="Kopitz M."/>
            <person name="Saunders E."/>
            <person name="Lapidus A."/>
            <person name="Lucas S."/>
            <person name="Glavina Del Rio T."/>
            <person name="Nolan M."/>
            <person name="Tice H."/>
            <person name="Copeland A."/>
            <person name="Cheng J.F."/>
            <person name="Chen F."/>
            <person name="Bruce D."/>
            <person name="Goodwin L."/>
            <person name="Pitluck S."/>
            <person name="Mavromatis K."/>
            <person name="Pati A."/>
            <person name="Mikhailova N."/>
            <person name="Chen A."/>
            <person name="Palaniappan K."/>
            <person name="Land M."/>
            <person name="Hauser L."/>
            <person name="Chang Y.J."/>
            <person name="Jeffries C.D."/>
            <person name="Detter J.C."/>
            <person name="Brettin T."/>
            <person name="Rohde M."/>
            <person name="Goker M."/>
            <person name="Bristow J."/>
            <person name="Markowitz V."/>
            <person name="Eisen J.A."/>
            <person name="Hugenholtz P."/>
            <person name="Kyrpides N.C."/>
            <person name="Klenk H.P."/>
        </authorList>
    </citation>
    <scope>NUCLEOTIDE SEQUENCE [LARGE SCALE GENOMIC DNA]</scope>
    <source>
        <strain evidence="3">DSM 14365 / CIP 107738 / JCM 11303 / AJ 13395 / SMP-2</strain>
    </source>
</reference>
<dbReference type="EMBL" id="CP001804">
    <property type="protein sequence ID" value="ACY12919.1"/>
    <property type="molecule type" value="Genomic_DNA"/>
</dbReference>
<dbReference type="AlphaFoldDB" id="D0LHQ7"/>
<dbReference type="RefSeq" id="WP_012825546.1">
    <property type="nucleotide sequence ID" value="NC_013440.1"/>
</dbReference>
<sequence>MRRRAHATCPLSAQRPTVLPALLLALAGCSAGSADGGSDPGDAGPAPGDAAPYCQMNIAITPEMPRAPQDVVATAEIASGSLIGFRDYEWSVRRSGQPVDFEVTGVDAQQITFTADAPGQYEITLFGSVDGTECGSEYQLLSVVAPDAASTGYRLRFLPRPEQNAVPYERVDTIADGIDYYLGRLFLPSGLLVDGTLRDEQGNPLAAYLRAVRVGELARETFADTDGSFRLRVSDLGYDLLIVPEDASIAPARVAAPTSYTWTITLPASEQATGVVLDPDGQAVADARVSMSIDGAPAAVVRTDEFGAFSVPVRAGELAELAIVPPDESGLPRLTLAADSALAAAALDAPLEVAYAPGLAIHSVAPTARSTSGSALAGVRATWNARSLAVPAGAPLDAAGALAFGTDASAALAASAHASALSGSDGTWPALDLPRGLYDVILEPPADAPADEAVTRLLIDVDGSSVNQLELVRAATVRGRVLDDSGAGLAEVQIAATPRGLLAPSAAANAVTRSDDDGAFTLALAPDTEYGLTLDGDSRSYARTRLDIVTPAAGTLSDELRIDLVPAAKLTGQVFLLDGAAGAPGVVVQLLCLACDDTEPLAEAVSDKTGTFVLAVPAPTPAE</sequence>
<feature type="chain" id="PRO_5003010610" description="Carboxypeptidase regulatory-like domain-containing protein" evidence="1">
    <location>
        <begin position="35"/>
        <end position="623"/>
    </location>
</feature>
<name>D0LHQ7_HALO1</name>
<proteinExistence type="predicted"/>
<dbReference type="OrthoDB" id="5499103at2"/>
<accession>D0LHQ7</accession>
<dbReference type="InterPro" id="IPR008969">
    <property type="entry name" value="CarboxyPept-like_regulatory"/>
</dbReference>
<dbReference type="STRING" id="502025.Hoch_0278"/>
<evidence type="ECO:0000313" key="3">
    <source>
        <dbReference type="Proteomes" id="UP000001880"/>
    </source>
</evidence>
<dbReference type="PROSITE" id="PS51257">
    <property type="entry name" value="PROKAR_LIPOPROTEIN"/>
    <property type="match status" value="1"/>
</dbReference>
<keyword evidence="3" id="KW-1185">Reference proteome</keyword>
<evidence type="ECO:0000256" key="1">
    <source>
        <dbReference type="SAM" id="SignalP"/>
    </source>
</evidence>
<evidence type="ECO:0008006" key="4">
    <source>
        <dbReference type="Google" id="ProtNLM"/>
    </source>
</evidence>
<protein>
    <recommendedName>
        <fullName evidence="4">Carboxypeptidase regulatory-like domain-containing protein</fullName>
    </recommendedName>
</protein>